<evidence type="ECO:0000313" key="3">
    <source>
        <dbReference type="Proteomes" id="UP000218811"/>
    </source>
</evidence>
<reference evidence="2 3" key="1">
    <citation type="journal article" date="2012" name="Science">
        <title>The Paleozoic origin of enzymatic lignin decomposition reconstructed from 31 fungal genomes.</title>
        <authorList>
            <person name="Floudas D."/>
            <person name="Binder M."/>
            <person name="Riley R."/>
            <person name="Barry K."/>
            <person name="Blanchette R.A."/>
            <person name="Henrissat B."/>
            <person name="Martinez A.T."/>
            <person name="Otillar R."/>
            <person name="Spatafora J.W."/>
            <person name="Yadav J.S."/>
            <person name="Aerts A."/>
            <person name="Benoit I."/>
            <person name="Boyd A."/>
            <person name="Carlson A."/>
            <person name="Copeland A."/>
            <person name="Coutinho P.M."/>
            <person name="de Vries R.P."/>
            <person name="Ferreira P."/>
            <person name="Findley K."/>
            <person name="Foster B."/>
            <person name="Gaskell J."/>
            <person name="Glotzer D."/>
            <person name="Gorecki P."/>
            <person name="Heitman J."/>
            <person name="Hesse C."/>
            <person name="Hori C."/>
            <person name="Igarashi K."/>
            <person name="Jurgens J.A."/>
            <person name="Kallen N."/>
            <person name="Kersten P."/>
            <person name="Kohler A."/>
            <person name="Kuees U."/>
            <person name="Kumar T.K.A."/>
            <person name="Kuo A."/>
            <person name="LaButti K."/>
            <person name="Larrondo L.F."/>
            <person name="Lindquist E."/>
            <person name="Ling A."/>
            <person name="Lombard V."/>
            <person name="Lucas S."/>
            <person name="Lundell T."/>
            <person name="Martin R."/>
            <person name="McLaughlin D.J."/>
            <person name="Morgenstern I."/>
            <person name="Morin E."/>
            <person name="Murat C."/>
            <person name="Nagy L.G."/>
            <person name="Nolan M."/>
            <person name="Ohm R.A."/>
            <person name="Patyshakuliyeva A."/>
            <person name="Rokas A."/>
            <person name="Ruiz-Duenas F.J."/>
            <person name="Sabat G."/>
            <person name="Salamov A."/>
            <person name="Samejima M."/>
            <person name="Schmutz J."/>
            <person name="Slot J.C."/>
            <person name="St John F."/>
            <person name="Stenlid J."/>
            <person name="Sun H."/>
            <person name="Sun S."/>
            <person name="Syed K."/>
            <person name="Tsang A."/>
            <person name="Wiebenga A."/>
            <person name="Young D."/>
            <person name="Pisabarro A."/>
            <person name="Eastwood D.C."/>
            <person name="Martin F."/>
            <person name="Cullen D."/>
            <person name="Grigoriev I.V."/>
            <person name="Hibbett D.S."/>
        </authorList>
    </citation>
    <scope>NUCLEOTIDE SEQUENCE [LARGE SCALE GENOMIC DNA]</scope>
    <source>
        <strain evidence="2 3">MD-104</strain>
    </source>
</reference>
<gene>
    <name evidence="2" type="ORF">WOLCODRAFT_157937</name>
</gene>
<feature type="compositionally biased region" description="Low complexity" evidence="1">
    <location>
        <begin position="227"/>
        <end position="240"/>
    </location>
</feature>
<sequence length="327" mass="36680">MSDNQLMNTANRMIARAVAALRAAPKSMEGENYTQWQTKFMEELAFNMGNFPYKVFELGYRLPELYGSMVAEYTQVRNDGEEFNKIRVHEGDARIASIQNLAPTVDPTRPLPVVEDLGPNQWWTAEGSSTAQPVTRKRGQEDSEEESMEKEGGKDGGLGGDEEEGTGRGGSEDEEQGRESSREPRDSREQSREPRDRRERSHGPRDSREKSRETRDSHEPGCKSRDTTTSTTVVSQTRSKSGTRPPKRQRPIHRSPSTARQSSGSESDSPPPARHSHSKGSNKGKGKKASKASGLKVPKPRPKFSDEAKRSDSTNRMHYRHQYMGKM</sequence>
<proteinExistence type="predicted"/>
<feature type="region of interest" description="Disordered" evidence="1">
    <location>
        <begin position="103"/>
        <end position="327"/>
    </location>
</feature>
<evidence type="ECO:0000313" key="2">
    <source>
        <dbReference type="EMBL" id="PCH37237.1"/>
    </source>
</evidence>
<dbReference type="AlphaFoldDB" id="A0A2H3JMJ9"/>
<dbReference type="EMBL" id="KB467920">
    <property type="protein sequence ID" value="PCH37237.1"/>
    <property type="molecule type" value="Genomic_DNA"/>
</dbReference>
<accession>A0A2H3JMJ9</accession>
<feature type="compositionally biased region" description="Polar residues" evidence="1">
    <location>
        <begin position="121"/>
        <end position="133"/>
    </location>
</feature>
<feature type="compositionally biased region" description="Polar residues" evidence="1">
    <location>
        <begin position="255"/>
        <end position="268"/>
    </location>
</feature>
<feature type="compositionally biased region" description="Basic and acidic residues" evidence="1">
    <location>
        <begin position="303"/>
        <end position="315"/>
    </location>
</feature>
<feature type="compositionally biased region" description="Basic and acidic residues" evidence="1">
    <location>
        <begin position="177"/>
        <end position="226"/>
    </location>
</feature>
<feature type="compositionally biased region" description="Basic residues" evidence="1">
    <location>
        <begin position="317"/>
        <end position="327"/>
    </location>
</feature>
<dbReference type="Proteomes" id="UP000218811">
    <property type="component" value="Unassembled WGS sequence"/>
</dbReference>
<name>A0A2H3JMJ9_WOLCO</name>
<feature type="compositionally biased region" description="Basic residues" evidence="1">
    <location>
        <begin position="274"/>
        <end position="290"/>
    </location>
</feature>
<protein>
    <submittedName>
        <fullName evidence="2">Uncharacterized protein</fullName>
    </submittedName>
</protein>
<keyword evidence="3" id="KW-1185">Reference proteome</keyword>
<organism evidence="2 3">
    <name type="scientific">Wolfiporia cocos (strain MD-104)</name>
    <name type="common">Brown rot fungus</name>
    <dbReference type="NCBI Taxonomy" id="742152"/>
    <lineage>
        <taxon>Eukaryota</taxon>
        <taxon>Fungi</taxon>
        <taxon>Dikarya</taxon>
        <taxon>Basidiomycota</taxon>
        <taxon>Agaricomycotina</taxon>
        <taxon>Agaricomycetes</taxon>
        <taxon>Polyporales</taxon>
        <taxon>Phaeolaceae</taxon>
        <taxon>Wolfiporia</taxon>
    </lineage>
</organism>
<evidence type="ECO:0000256" key="1">
    <source>
        <dbReference type="SAM" id="MobiDB-lite"/>
    </source>
</evidence>